<sequence length="89" mass="10095">MSKVYRTKDAGMADAPDYVIRDGRLYRTVHHPAGWSDAADFEIRSDGKIYALGEGGEHAPVYEFREIMLYRTASHPDGPGTHPDYYIFD</sequence>
<organism evidence="1 2">
    <name type="scientific">Desulfosarcina alkanivorans</name>
    <dbReference type="NCBI Taxonomy" id="571177"/>
    <lineage>
        <taxon>Bacteria</taxon>
        <taxon>Pseudomonadati</taxon>
        <taxon>Thermodesulfobacteriota</taxon>
        <taxon>Desulfobacteria</taxon>
        <taxon>Desulfobacterales</taxon>
        <taxon>Desulfosarcinaceae</taxon>
        <taxon>Desulfosarcina</taxon>
    </lineage>
</organism>
<accession>A0A5K7YLN9</accession>
<reference evidence="1 2" key="1">
    <citation type="submission" date="2019-11" db="EMBL/GenBank/DDBJ databases">
        <title>Comparative genomics of hydrocarbon-degrading Desulfosarcina strains.</title>
        <authorList>
            <person name="Watanabe M."/>
            <person name="Kojima H."/>
            <person name="Fukui M."/>
        </authorList>
    </citation>
    <scope>NUCLEOTIDE SEQUENCE [LARGE SCALE GENOMIC DNA]</scope>
    <source>
        <strain evidence="1 2">PL12</strain>
    </source>
</reference>
<evidence type="ECO:0000313" key="2">
    <source>
        <dbReference type="Proteomes" id="UP000427906"/>
    </source>
</evidence>
<keyword evidence="2" id="KW-1185">Reference proteome</keyword>
<evidence type="ECO:0000313" key="1">
    <source>
        <dbReference type="EMBL" id="BBO70652.1"/>
    </source>
</evidence>
<proteinExistence type="predicted"/>
<name>A0A5K7YLN9_9BACT</name>
<gene>
    <name evidence="1" type="ORF">DSCA_45820</name>
</gene>
<dbReference type="KEGG" id="dalk:DSCA_45820"/>
<dbReference type="AlphaFoldDB" id="A0A5K7YLN9"/>
<protein>
    <submittedName>
        <fullName evidence="1">Uncharacterized protein</fullName>
    </submittedName>
</protein>
<dbReference type="Proteomes" id="UP000427906">
    <property type="component" value="Chromosome"/>
</dbReference>
<dbReference type="EMBL" id="AP021874">
    <property type="protein sequence ID" value="BBO70652.1"/>
    <property type="molecule type" value="Genomic_DNA"/>
</dbReference>